<keyword evidence="17" id="KW-1185">Reference proteome</keyword>
<evidence type="ECO:0000256" key="12">
    <source>
        <dbReference type="ARBA" id="ARBA00023157"/>
    </source>
</evidence>
<dbReference type="Proteomes" id="UP000288716">
    <property type="component" value="Unassembled WGS sequence"/>
</dbReference>
<feature type="binding site" evidence="15">
    <location>
        <begin position="69"/>
        <end position="73"/>
    </location>
    <ligand>
        <name>substrate</name>
    </ligand>
</feature>
<organism evidence="16 17">
    <name type="scientific">Leptotrombidium deliense</name>
    <dbReference type="NCBI Taxonomy" id="299467"/>
    <lineage>
        <taxon>Eukaryota</taxon>
        <taxon>Metazoa</taxon>
        <taxon>Ecdysozoa</taxon>
        <taxon>Arthropoda</taxon>
        <taxon>Chelicerata</taxon>
        <taxon>Arachnida</taxon>
        <taxon>Acari</taxon>
        <taxon>Acariformes</taxon>
        <taxon>Trombidiformes</taxon>
        <taxon>Prostigmata</taxon>
        <taxon>Anystina</taxon>
        <taxon>Parasitengona</taxon>
        <taxon>Trombiculoidea</taxon>
        <taxon>Trombiculidae</taxon>
        <taxon>Leptotrombidium</taxon>
    </lineage>
</organism>
<evidence type="ECO:0000256" key="9">
    <source>
        <dbReference type="ARBA" id="ARBA00022989"/>
    </source>
</evidence>
<feature type="non-terminal residue" evidence="16">
    <location>
        <position position="141"/>
    </location>
</feature>
<dbReference type="GO" id="GO:0009312">
    <property type="term" value="P:oligosaccharide biosynthetic process"/>
    <property type="evidence" value="ECO:0007669"/>
    <property type="project" value="InterPro"/>
</dbReference>
<comment type="pathway">
    <text evidence="3">Protein modification; protein glycosylation.</text>
</comment>
<keyword evidence="9" id="KW-1133">Transmembrane helix</keyword>
<sequence length="141" mass="16424">MMFCTYALKKQFRILHSVFKQQWGGFNDPRDKALCMSMNFINENNEKQIMVNQQIFGSLKSDDTIIAIQVHNRSDYLKIAIDALEKVKGIEKTLIVFSHSVFDPKINKLVRNIKFAKVMQIFYPYSTQLFPHSFPGDDPND</sequence>
<dbReference type="GO" id="GO:0000139">
    <property type="term" value="C:Golgi membrane"/>
    <property type="evidence" value="ECO:0007669"/>
    <property type="project" value="UniProtKB-SubCell"/>
</dbReference>
<keyword evidence="7" id="KW-0479">Metal-binding</keyword>
<dbReference type="GO" id="GO:0008455">
    <property type="term" value="F:alpha-1,6-mannosylglycoprotein 2-beta-N-acetylglucosaminyltransferase activity"/>
    <property type="evidence" value="ECO:0007669"/>
    <property type="project" value="InterPro"/>
</dbReference>
<evidence type="ECO:0008006" key="18">
    <source>
        <dbReference type="Google" id="ProtNLM"/>
    </source>
</evidence>
<evidence type="ECO:0000256" key="7">
    <source>
        <dbReference type="ARBA" id="ARBA00022723"/>
    </source>
</evidence>
<evidence type="ECO:0000256" key="3">
    <source>
        <dbReference type="ARBA" id="ARBA00004922"/>
    </source>
</evidence>
<evidence type="ECO:0000256" key="5">
    <source>
        <dbReference type="ARBA" id="ARBA00022679"/>
    </source>
</evidence>
<keyword evidence="5" id="KW-0808">Transferase</keyword>
<dbReference type="GO" id="GO:0006487">
    <property type="term" value="P:protein N-linked glycosylation"/>
    <property type="evidence" value="ECO:0007669"/>
    <property type="project" value="TreeGrafter"/>
</dbReference>
<keyword evidence="14" id="KW-0464">Manganese</keyword>
<keyword evidence="13" id="KW-0325">Glycoprotein</keyword>
<evidence type="ECO:0000256" key="14">
    <source>
        <dbReference type="ARBA" id="ARBA00023211"/>
    </source>
</evidence>
<reference evidence="16 17" key="1">
    <citation type="journal article" date="2018" name="Gigascience">
        <title>Genomes of trombidid mites reveal novel predicted allergens and laterally-transferred genes associated with secondary metabolism.</title>
        <authorList>
            <person name="Dong X."/>
            <person name="Chaisiri K."/>
            <person name="Xia D."/>
            <person name="Armstrong S.D."/>
            <person name="Fang Y."/>
            <person name="Donnelly M.J."/>
            <person name="Kadowaki T."/>
            <person name="McGarry J.W."/>
            <person name="Darby A.C."/>
            <person name="Makepeace B.L."/>
        </authorList>
    </citation>
    <scope>NUCLEOTIDE SEQUENCE [LARGE SCALE GENOMIC DNA]</scope>
    <source>
        <strain evidence="16">UoL-UT</strain>
    </source>
</reference>
<gene>
    <name evidence="16" type="ORF">B4U80_06677</name>
</gene>
<evidence type="ECO:0000256" key="2">
    <source>
        <dbReference type="ARBA" id="ARBA00004323"/>
    </source>
</evidence>
<comment type="cofactor">
    <cofactor evidence="1">
        <name>Mn(2+)</name>
        <dbReference type="ChEBI" id="CHEBI:29035"/>
    </cofactor>
</comment>
<dbReference type="STRING" id="299467.A0A443RZ72"/>
<evidence type="ECO:0000256" key="10">
    <source>
        <dbReference type="ARBA" id="ARBA00023034"/>
    </source>
</evidence>
<evidence type="ECO:0000256" key="8">
    <source>
        <dbReference type="ARBA" id="ARBA00022968"/>
    </source>
</evidence>
<dbReference type="GO" id="GO:0046872">
    <property type="term" value="F:metal ion binding"/>
    <property type="evidence" value="ECO:0007669"/>
    <property type="project" value="UniProtKB-KW"/>
</dbReference>
<keyword evidence="8" id="KW-0735">Signal-anchor</keyword>
<dbReference type="GO" id="GO:0005795">
    <property type="term" value="C:Golgi stack"/>
    <property type="evidence" value="ECO:0007669"/>
    <property type="project" value="InterPro"/>
</dbReference>
<keyword evidence="12" id="KW-1015">Disulfide bond</keyword>
<dbReference type="UniPathway" id="UPA00378"/>
<comment type="caution">
    <text evidence="16">The sequence shown here is derived from an EMBL/GenBank/DDBJ whole genome shotgun (WGS) entry which is preliminary data.</text>
</comment>
<proteinExistence type="predicted"/>
<evidence type="ECO:0000313" key="17">
    <source>
        <dbReference type="Proteomes" id="UP000288716"/>
    </source>
</evidence>
<evidence type="ECO:0000256" key="4">
    <source>
        <dbReference type="ARBA" id="ARBA00022676"/>
    </source>
</evidence>
<evidence type="ECO:0000256" key="15">
    <source>
        <dbReference type="PIRSR" id="PIRSR607754-1"/>
    </source>
</evidence>
<evidence type="ECO:0000256" key="1">
    <source>
        <dbReference type="ARBA" id="ARBA00001936"/>
    </source>
</evidence>
<evidence type="ECO:0000256" key="13">
    <source>
        <dbReference type="ARBA" id="ARBA00023180"/>
    </source>
</evidence>
<name>A0A443RZ72_9ACAR</name>
<accession>A0A443RZ72</accession>
<comment type="subcellular location">
    <subcellularLocation>
        <location evidence="2">Golgi apparatus membrane</location>
        <topology evidence="2">Single-pass type II membrane protein</topology>
    </subcellularLocation>
</comment>
<keyword evidence="4" id="KW-0328">Glycosyltransferase</keyword>
<dbReference type="VEuPathDB" id="VectorBase:LDEU011476"/>
<dbReference type="Pfam" id="PF05060">
    <property type="entry name" value="MGAT2"/>
    <property type="match status" value="1"/>
</dbReference>
<dbReference type="InterPro" id="IPR007754">
    <property type="entry name" value="GlcNAc_II"/>
</dbReference>
<evidence type="ECO:0000256" key="6">
    <source>
        <dbReference type="ARBA" id="ARBA00022692"/>
    </source>
</evidence>
<dbReference type="PANTHER" id="PTHR12871:SF0">
    <property type="entry name" value="ALPHA-1,6-MANNOSYL-GLYCOPROTEIN 2-BETA-N-ACETYLGLUCOSAMINYLTRANSFERASE"/>
    <property type="match status" value="1"/>
</dbReference>
<keyword evidence="10" id="KW-0333">Golgi apparatus</keyword>
<dbReference type="AlphaFoldDB" id="A0A443RZ72"/>
<dbReference type="OrthoDB" id="6019616at2759"/>
<evidence type="ECO:0000313" key="16">
    <source>
        <dbReference type="EMBL" id="RWS20564.1"/>
    </source>
</evidence>
<keyword evidence="11" id="KW-0472">Membrane</keyword>
<keyword evidence="6" id="KW-0812">Transmembrane</keyword>
<protein>
    <recommendedName>
        <fullName evidence="18">Alpha-1:6-mannosyl-glycoprotein 2-beta-N-acetylglucosaminyltransferase-like protein</fullName>
    </recommendedName>
</protein>
<dbReference type="PANTHER" id="PTHR12871">
    <property type="entry name" value="BETA-1,2-N-ACETYLGLUCOSAMINYLTRANSFERASE II"/>
    <property type="match status" value="1"/>
</dbReference>
<evidence type="ECO:0000256" key="11">
    <source>
        <dbReference type="ARBA" id="ARBA00023136"/>
    </source>
</evidence>
<dbReference type="EMBL" id="NCKV01016830">
    <property type="protein sequence ID" value="RWS20564.1"/>
    <property type="molecule type" value="Genomic_DNA"/>
</dbReference>